<keyword evidence="1" id="KW-0808">Transferase</keyword>
<dbReference type="InterPro" id="IPR050951">
    <property type="entry name" value="Retrovirus_Pol_polyprotein"/>
</dbReference>
<dbReference type="CDD" id="cd09274">
    <property type="entry name" value="RNase_HI_RT_Ty3"/>
    <property type="match status" value="1"/>
</dbReference>
<evidence type="ECO:0000256" key="2">
    <source>
        <dbReference type="ARBA" id="ARBA00022695"/>
    </source>
</evidence>
<evidence type="ECO:0000256" key="1">
    <source>
        <dbReference type="ARBA" id="ARBA00022679"/>
    </source>
</evidence>
<evidence type="ECO:0000313" key="9">
    <source>
        <dbReference type="EMBL" id="GAV66078.1"/>
    </source>
</evidence>
<dbReference type="AlphaFoldDB" id="A0A1Q3BDQ0"/>
<evidence type="ECO:0008006" key="11">
    <source>
        <dbReference type="Google" id="ProtNLM"/>
    </source>
</evidence>
<organism evidence="9 10">
    <name type="scientific">Cephalotus follicularis</name>
    <name type="common">Albany pitcher plant</name>
    <dbReference type="NCBI Taxonomy" id="3775"/>
    <lineage>
        <taxon>Eukaryota</taxon>
        <taxon>Viridiplantae</taxon>
        <taxon>Streptophyta</taxon>
        <taxon>Embryophyta</taxon>
        <taxon>Tracheophyta</taxon>
        <taxon>Spermatophyta</taxon>
        <taxon>Magnoliopsida</taxon>
        <taxon>eudicotyledons</taxon>
        <taxon>Gunneridae</taxon>
        <taxon>Pentapetalae</taxon>
        <taxon>rosids</taxon>
        <taxon>fabids</taxon>
        <taxon>Oxalidales</taxon>
        <taxon>Cephalotaceae</taxon>
        <taxon>Cephalotus</taxon>
    </lineage>
</organism>
<dbReference type="InterPro" id="IPR041373">
    <property type="entry name" value="RT_RNaseH"/>
</dbReference>
<name>A0A1Q3BDQ0_CEPFO</name>
<dbReference type="InParanoid" id="A0A1Q3BDQ0"/>
<evidence type="ECO:0000256" key="6">
    <source>
        <dbReference type="ARBA" id="ARBA00022918"/>
    </source>
</evidence>
<dbReference type="OrthoDB" id="415724at2759"/>
<dbReference type="CDD" id="cd09272">
    <property type="entry name" value="RNase_HI_RT_Ty1"/>
    <property type="match status" value="1"/>
</dbReference>
<dbReference type="PANTHER" id="PTHR37984">
    <property type="entry name" value="PROTEIN CBG26694"/>
    <property type="match status" value="1"/>
</dbReference>
<dbReference type="Gene3D" id="1.10.340.70">
    <property type="match status" value="1"/>
</dbReference>
<dbReference type="PANTHER" id="PTHR37984:SF5">
    <property type="entry name" value="PROTEIN NYNRIN-LIKE"/>
    <property type="match status" value="1"/>
</dbReference>
<evidence type="ECO:0000256" key="3">
    <source>
        <dbReference type="ARBA" id="ARBA00022722"/>
    </source>
</evidence>
<dbReference type="GO" id="GO:0004519">
    <property type="term" value="F:endonuclease activity"/>
    <property type="evidence" value="ECO:0007669"/>
    <property type="project" value="UniProtKB-KW"/>
</dbReference>
<evidence type="ECO:0000259" key="8">
    <source>
        <dbReference type="Pfam" id="PF17921"/>
    </source>
</evidence>
<keyword evidence="6" id="KW-0695">RNA-directed DNA polymerase</keyword>
<dbReference type="Gene3D" id="3.30.70.270">
    <property type="match status" value="1"/>
</dbReference>
<accession>A0A1Q3BDQ0</accession>
<dbReference type="GO" id="GO:0016787">
    <property type="term" value="F:hydrolase activity"/>
    <property type="evidence" value="ECO:0007669"/>
    <property type="project" value="UniProtKB-KW"/>
</dbReference>
<dbReference type="SUPFAM" id="SSF56672">
    <property type="entry name" value="DNA/RNA polymerases"/>
    <property type="match status" value="1"/>
</dbReference>
<keyword evidence="10" id="KW-1185">Reference proteome</keyword>
<evidence type="ECO:0000313" key="10">
    <source>
        <dbReference type="Proteomes" id="UP000187406"/>
    </source>
</evidence>
<dbReference type="InterPro" id="IPR041588">
    <property type="entry name" value="Integrase_H2C2"/>
</dbReference>
<evidence type="ECO:0000256" key="5">
    <source>
        <dbReference type="ARBA" id="ARBA00022801"/>
    </source>
</evidence>
<evidence type="ECO:0000259" key="7">
    <source>
        <dbReference type="Pfam" id="PF17917"/>
    </source>
</evidence>
<gene>
    <name evidence="9" type="ORF">CFOL_v3_09589</name>
</gene>
<feature type="non-terminal residue" evidence="9">
    <location>
        <position position="416"/>
    </location>
</feature>
<dbReference type="InterPro" id="IPR043128">
    <property type="entry name" value="Rev_trsase/Diguanyl_cyclase"/>
</dbReference>
<keyword evidence="2" id="KW-0548">Nucleotidyltransferase</keyword>
<protein>
    <recommendedName>
        <fullName evidence="11">Reverse transcriptase RNase H-like domain-containing protein</fullName>
    </recommendedName>
</protein>
<proteinExistence type="predicted"/>
<dbReference type="STRING" id="3775.A0A1Q3BDQ0"/>
<reference evidence="10" key="1">
    <citation type="submission" date="2016-04" db="EMBL/GenBank/DDBJ databases">
        <title>Cephalotus genome sequencing.</title>
        <authorList>
            <person name="Fukushima K."/>
            <person name="Hasebe M."/>
            <person name="Fang X."/>
        </authorList>
    </citation>
    <scope>NUCLEOTIDE SEQUENCE [LARGE SCALE GENOMIC DNA]</scope>
    <source>
        <strain evidence="10">cv. St1</strain>
    </source>
</reference>
<dbReference type="FunFam" id="3.30.70.270:FF:000020">
    <property type="entry name" value="Transposon Tf2-6 polyprotein-like Protein"/>
    <property type="match status" value="1"/>
</dbReference>
<dbReference type="InterPro" id="IPR043502">
    <property type="entry name" value="DNA/RNA_pol_sf"/>
</dbReference>
<dbReference type="FunFam" id="3.10.20.370:FF:000001">
    <property type="entry name" value="Retrovirus-related Pol polyprotein from transposon 17.6-like protein"/>
    <property type="match status" value="1"/>
</dbReference>
<dbReference type="GO" id="GO:0003964">
    <property type="term" value="F:RNA-directed DNA polymerase activity"/>
    <property type="evidence" value="ECO:0007669"/>
    <property type="project" value="UniProtKB-KW"/>
</dbReference>
<evidence type="ECO:0000256" key="4">
    <source>
        <dbReference type="ARBA" id="ARBA00022759"/>
    </source>
</evidence>
<sequence length="416" mass="48101">GITHIVSSEGLSVDPSKIESIIDWPQPMSVTEVRSFLGLASYYRRFIKGFSNLATPLTWLTQKKSSFVWDKSCEASFQELKSRLISAPVLALPEGNEGFTVYTDSSGKGLGCVLMQHGRVIAYASRKLKPYEENYPIHDFELATIVFALQKWRHYLYGAQFEIFTDHKSLKSLFSQKELNMRQRRWVEFFNDYNCNIQYHPGKANVVADALSRKAMIARAMVSQWKLLEEFHRWNPFMVSRGVIVANLRAQPELLERILTAQYSDTELWRIRENLDTNSEFSIHTDGILRFRGRVCVPDDESIRDELLQQAHKSKYSVHPGSSKMWHDLKRNCWWSGVWMRKFITELGVVPSIISPVVIYCDNNGAVAQAKEPRSHQRSKHIERRYHLIREIIGRGDIQLERVSSEENTTDPLTKA</sequence>
<dbReference type="Pfam" id="PF17921">
    <property type="entry name" value="Integrase_H2C2"/>
    <property type="match status" value="1"/>
</dbReference>
<feature type="non-terminal residue" evidence="9">
    <location>
        <position position="1"/>
    </location>
</feature>
<dbReference type="Pfam" id="PF17917">
    <property type="entry name" value="RT_RNaseH"/>
    <property type="match status" value="1"/>
</dbReference>
<dbReference type="EMBL" id="BDDD01000453">
    <property type="protein sequence ID" value="GAV66078.1"/>
    <property type="molecule type" value="Genomic_DNA"/>
</dbReference>
<feature type="domain" description="Reverse transcriptase RNase H-like" evidence="7">
    <location>
        <begin position="98"/>
        <end position="193"/>
    </location>
</feature>
<dbReference type="Gene3D" id="3.10.20.370">
    <property type="match status" value="1"/>
</dbReference>
<comment type="caution">
    <text evidence="9">The sequence shown here is derived from an EMBL/GenBank/DDBJ whole genome shotgun (WGS) entry which is preliminary data.</text>
</comment>
<keyword evidence="5" id="KW-0378">Hydrolase</keyword>
<keyword evidence="3" id="KW-0540">Nuclease</keyword>
<feature type="domain" description="Integrase zinc-binding" evidence="8">
    <location>
        <begin position="300"/>
        <end position="338"/>
    </location>
</feature>
<dbReference type="Proteomes" id="UP000187406">
    <property type="component" value="Unassembled WGS sequence"/>
</dbReference>
<keyword evidence="4" id="KW-0255">Endonuclease</keyword>